<evidence type="ECO:0000259" key="1">
    <source>
        <dbReference type="Pfam" id="PF22707"/>
    </source>
</evidence>
<reference evidence="2" key="1">
    <citation type="journal article" date="2012" name="J. Bacteriol.">
        <title>Genome sequences of type strains of seven species of the marine bacterium Pseudoalteromonas.</title>
        <authorList>
            <person name="Xie B.B."/>
            <person name="Shu Y.L."/>
            <person name="Qin Q.L."/>
            <person name="Rong J.C."/>
            <person name="Zhang X.Y."/>
            <person name="Chen X.L."/>
            <person name="Shi M."/>
            <person name="He H.L."/>
            <person name="Zhou B.C."/>
            <person name="Zhang Y.Z."/>
        </authorList>
    </citation>
    <scope>NUCLEOTIDE SEQUENCE</scope>
    <source>
        <strain evidence="2">DSM 8771</strain>
    </source>
</reference>
<dbReference type="RefSeq" id="WP_010363033.1">
    <property type="nucleotide sequence ID" value="NZ_AHBZ03000016.1"/>
</dbReference>
<dbReference type="InterPro" id="IPR011990">
    <property type="entry name" value="TPR-like_helical_dom_sf"/>
</dbReference>
<dbReference type="SUPFAM" id="SSF48452">
    <property type="entry name" value="TPR-like"/>
    <property type="match status" value="1"/>
</dbReference>
<organism evidence="2 3">
    <name type="scientific">Pseudoalteromonas citrea</name>
    <dbReference type="NCBI Taxonomy" id="43655"/>
    <lineage>
        <taxon>Bacteria</taxon>
        <taxon>Pseudomonadati</taxon>
        <taxon>Pseudomonadota</taxon>
        <taxon>Gammaproteobacteria</taxon>
        <taxon>Alteromonadales</taxon>
        <taxon>Pseudoalteromonadaceae</taxon>
        <taxon>Pseudoalteromonas</taxon>
    </lineage>
</organism>
<dbReference type="Gene3D" id="1.25.40.10">
    <property type="entry name" value="Tetratricopeptide repeat domain"/>
    <property type="match status" value="1"/>
</dbReference>
<accession>A0AAD4FRZ3</accession>
<dbReference type="Pfam" id="PF22860">
    <property type="entry name" value="DUF7017"/>
    <property type="match status" value="1"/>
</dbReference>
<dbReference type="InterPro" id="IPR054283">
    <property type="entry name" value="DUF7017"/>
</dbReference>
<evidence type="ECO:0000313" key="2">
    <source>
        <dbReference type="EMBL" id="KAF7771439.1"/>
    </source>
</evidence>
<reference evidence="2" key="2">
    <citation type="submission" date="2015-03" db="EMBL/GenBank/DDBJ databases">
        <title>Genome sequence of Pseudoalteromonas citrea.</title>
        <authorList>
            <person name="Xie B.-B."/>
            <person name="Rong J.-C."/>
            <person name="Qin Q.-L."/>
            <person name="Zhang Y.-Z."/>
        </authorList>
    </citation>
    <scope>NUCLEOTIDE SEQUENCE</scope>
    <source>
        <strain evidence="2">DSM 8771</strain>
    </source>
</reference>
<protein>
    <recommendedName>
        <fullName evidence="1">TOTE conflict systems S1/CSD-like domain-containing protein</fullName>
    </recommendedName>
</protein>
<proteinExistence type="predicted"/>
<dbReference type="Pfam" id="PF22707">
    <property type="entry name" value="S1CSD-TOTE-2"/>
    <property type="match status" value="1"/>
</dbReference>
<name>A0AAD4FRZ3_9GAMM</name>
<sequence length="470" mass="53581">MSSEVFAQIRELKQQGNFVDAWNCGYMAFQNEPQNTYLRTSLFWVCYAAIKAIQDPILARQSKAPNVNEQEIVNSWINCIGQLNLTVPCEELDFRFFNLFKGCGEHYQSYIQMLTYYGSNLYQPADLKPYKTEKGEYPSLLVRLSRQTSKAWLQHHKQWDLNLDGILNLLNYALNNALDRNKTWLQFDISKCLVSAGRYDEARESALSVLRQKMSESWAWGALADTYISQEPKAAIACYSKAILEAHEPPFCIPMFYGLAQLFANKQEFDFASAALSKLIEIYNANGWQIKPEHEELIQQGWFDASAIESVNFNEVIKTRANDALQYATKKLEVAVGIVDSHHRSGKGFSIYLDLNKKVSARKGVFFGKGLPEVGTWLELKIANDGQQLDVMEAHKVEPKQSERVKLIEGTLKLNPKGFGFVDDAFVAPYLLNGFNDQEHVEATKIWDKDPKKGTPSWRVIKIVKSQSTH</sequence>
<dbReference type="AlphaFoldDB" id="A0AAD4FRZ3"/>
<dbReference type="InterPro" id="IPR054427">
    <property type="entry name" value="S1CSD-TOTE-2"/>
</dbReference>
<dbReference type="EMBL" id="AHBZ03000016">
    <property type="protein sequence ID" value="KAF7771439.1"/>
    <property type="molecule type" value="Genomic_DNA"/>
</dbReference>
<comment type="caution">
    <text evidence="2">The sequence shown here is derived from an EMBL/GenBank/DDBJ whole genome shotgun (WGS) entry which is preliminary data.</text>
</comment>
<gene>
    <name evidence="2" type="ORF">PCIT_a4015</name>
</gene>
<evidence type="ECO:0000313" key="3">
    <source>
        <dbReference type="Proteomes" id="UP000016487"/>
    </source>
</evidence>
<feature type="domain" description="TOTE conflict systems S1/CSD-like" evidence="1">
    <location>
        <begin position="406"/>
        <end position="463"/>
    </location>
</feature>
<dbReference type="Proteomes" id="UP000016487">
    <property type="component" value="Unassembled WGS sequence"/>
</dbReference>